<dbReference type="GO" id="GO:0046872">
    <property type="term" value="F:metal ion binding"/>
    <property type="evidence" value="ECO:0007669"/>
    <property type="project" value="UniProtKB-KW"/>
</dbReference>
<evidence type="ECO:0000256" key="2">
    <source>
        <dbReference type="ARBA" id="ARBA00001966"/>
    </source>
</evidence>
<keyword evidence="9 11" id="KW-0411">Iron-sulfur</keyword>
<dbReference type="InterPro" id="IPR025895">
    <property type="entry name" value="LAM_C_dom"/>
</dbReference>
<evidence type="ECO:0000256" key="7">
    <source>
        <dbReference type="ARBA" id="ARBA00022898"/>
    </source>
</evidence>
<keyword evidence="15" id="KW-1185">Reference proteome</keyword>
<accession>A0A318N1T2</accession>
<dbReference type="InterPro" id="IPR022447">
    <property type="entry name" value="Lys_aminomutase-rel"/>
</dbReference>
<dbReference type="PANTHER" id="PTHR30538:SF1">
    <property type="entry name" value="L-LYSINE 2,3-AMINOMUTASE"/>
    <property type="match status" value="1"/>
</dbReference>
<dbReference type="Pfam" id="PF12544">
    <property type="entry name" value="LAM_C"/>
    <property type="match status" value="1"/>
</dbReference>
<comment type="caution">
    <text evidence="14">The sequence shown here is derived from an EMBL/GenBank/DDBJ whole genome shotgun (WGS) entry which is preliminary data.</text>
</comment>
<protein>
    <submittedName>
        <fullName evidence="14">Lysine-2,3-aminomutase-like protein</fullName>
    </submittedName>
</protein>
<keyword evidence="10" id="KW-0413">Isomerase</keyword>
<evidence type="ECO:0000256" key="4">
    <source>
        <dbReference type="ARBA" id="ARBA00022485"/>
    </source>
</evidence>
<evidence type="ECO:0000313" key="14">
    <source>
        <dbReference type="EMBL" id="PXZ00674.1"/>
    </source>
</evidence>
<dbReference type="RefSeq" id="WP_110438816.1">
    <property type="nucleotide sequence ID" value="NZ_CP046393.1"/>
</dbReference>
<reference evidence="14 15" key="1">
    <citation type="submission" date="2018-05" db="EMBL/GenBank/DDBJ databases">
        <title>Reference genomes for bee gut microbiota database.</title>
        <authorList>
            <person name="Ellegaard K.M."/>
        </authorList>
    </citation>
    <scope>NUCLEOTIDE SEQUENCE [LARGE SCALE GENOMIC DNA]</scope>
    <source>
        <strain evidence="14 15">ESL0284</strain>
    </source>
</reference>
<dbReference type="PROSITE" id="PS51918">
    <property type="entry name" value="RADICAL_SAM"/>
    <property type="match status" value="1"/>
</dbReference>
<keyword evidence="5" id="KW-0949">S-adenosyl-L-methionine</keyword>
<evidence type="ECO:0000256" key="6">
    <source>
        <dbReference type="ARBA" id="ARBA00022723"/>
    </source>
</evidence>
<evidence type="ECO:0000256" key="5">
    <source>
        <dbReference type="ARBA" id="ARBA00022691"/>
    </source>
</evidence>
<dbReference type="GO" id="GO:0016853">
    <property type="term" value="F:isomerase activity"/>
    <property type="evidence" value="ECO:0007669"/>
    <property type="project" value="UniProtKB-KW"/>
</dbReference>
<dbReference type="AlphaFoldDB" id="A0A318N1T2"/>
<dbReference type="InterPro" id="IPR007197">
    <property type="entry name" value="rSAM"/>
</dbReference>
<evidence type="ECO:0000256" key="11">
    <source>
        <dbReference type="PIRSR" id="PIRSR004911-1"/>
    </source>
</evidence>
<comment type="cofactor">
    <cofactor evidence="2">
        <name>[4Fe-4S] cluster</name>
        <dbReference type="ChEBI" id="CHEBI:49883"/>
    </cofactor>
</comment>
<dbReference type="Pfam" id="PF04055">
    <property type="entry name" value="Radical_SAM"/>
    <property type="match status" value="1"/>
</dbReference>
<dbReference type="InterPro" id="IPR003739">
    <property type="entry name" value="Lys_aminomutase/Glu_NH3_mut"/>
</dbReference>
<dbReference type="SUPFAM" id="SSF102114">
    <property type="entry name" value="Radical SAM enzymes"/>
    <property type="match status" value="1"/>
</dbReference>
<dbReference type="Gene3D" id="3.20.20.70">
    <property type="entry name" value="Aldolase class I"/>
    <property type="match status" value="1"/>
</dbReference>
<dbReference type="SFLD" id="SFLDG01070">
    <property type="entry name" value="PLP-dependent"/>
    <property type="match status" value="1"/>
</dbReference>
<evidence type="ECO:0000256" key="9">
    <source>
        <dbReference type="ARBA" id="ARBA00023014"/>
    </source>
</evidence>
<evidence type="ECO:0000256" key="1">
    <source>
        <dbReference type="ARBA" id="ARBA00001933"/>
    </source>
</evidence>
<dbReference type="EMBL" id="QGLT01000002">
    <property type="protein sequence ID" value="PXZ00674.1"/>
    <property type="molecule type" value="Genomic_DNA"/>
</dbReference>
<dbReference type="GO" id="GO:0051539">
    <property type="term" value="F:4 iron, 4 sulfur cluster binding"/>
    <property type="evidence" value="ECO:0007669"/>
    <property type="project" value="UniProtKB-KW"/>
</dbReference>
<feature type="domain" description="Radical SAM core" evidence="13">
    <location>
        <begin position="91"/>
        <end position="303"/>
    </location>
</feature>
<gene>
    <name evidence="14" type="ORF">DK869_04535</name>
</gene>
<comment type="cofactor">
    <cofactor evidence="1 12">
        <name>pyridoxal 5'-phosphate</name>
        <dbReference type="ChEBI" id="CHEBI:597326"/>
    </cofactor>
</comment>
<dbReference type="CDD" id="cd01335">
    <property type="entry name" value="Radical_SAM"/>
    <property type="match status" value="1"/>
</dbReference>
<sequence length="343" mass="39407">MTSKTLRNVQDLIDSRLIDQTIRKPLQELEQFYATAISPEMVNLIHDFEKNDPNPIGLQYIPHPDELKITPDEMHDPIGDEALSPIKGIVHRYEDRVLLKPLQICPVYCRFCFRREHVGPDHGLLNDRELIAALQWIEKHSKIREVILSGGDPFILSPRRMKLIIQEINNIPHVSTIRIHTRVPFSAPSLMNKIFIESLDTDKALWIVVHANHPAEFTPYAFKAIRSLLSRGIPLLSQSVLLKNVNDNIDTLENLLRSFVEWRIKPYYLHQLDKAPGTNRFYVPINNGQELLRALRGRVTGIAWPTYVLDIPGGYGKVPLGPDYYDPEKPSSILDPKNHNHKI</sequence>
<evidence type="ECO:0000256" key="3">
    <source>
        <dbReference type="ARBA" id="ARBA00008703"/>
    </source>
</evidence>
<dbReference type="PANTHER" id="PTHR30538">
    <property type="entry name" value="LYSINE 2,3-AMINOMUTASE-RELATED"/>
    <property type="match status" value="1"/>
</dbReference>
<name>A0A318N1T2_9PROT</name>
<evidence type="ECO:0000256" key="12">
    <source>
        <dbReference type="PIRSR" id="PIRSR603739-50"/>
    </source>
</evidence>
<proteinExistence type="inferred from homology"/>
<dbReference type="NCBIfam" id="TIGR03822">
    <property type="entry name" value="AblA_like_2"/>
    <property type="match status" value="1"/>
</dbReference>
<dbReference type="NCBIfam" id="TIGR00238">
    <property type="entry name" value="KamA family radical SAM protein"/>
    <property type="match status" value="1"/>
</dbReference>
<dbReference type="OrthoDB" id="9768064at2"/>
<keyword evidence="8" id="KW-0408">Iron</keyword>
<keyword evidence="4 11" id="KW-0004">4Fe-4S</keyword>
<organism evidence="14 15">
    <name type="scientific">Commensalibacter melissae</name>
    <dbReference type="NCBI Taxonomy" id="2070537"/>
    <lineage>
        <taxon>Bacteria</taxon>
        <taxon>Pseudomonadati</taxon>
        <taxon>Pseudomonadota</taxon>
        <taxon>Alphaproteobacteria</taxon>
        <taxon>Acetobacterales</taxon>
        <taxon>Acetobacteraceae</taxon>
    </lineage>
</organism>
<comment type="similarity">
    <text evidence="3">Belongs to the radical SAM superfamily. KamA family.</text>
</comment>
<dbReference type="PIRSF" id="PIRSF004911">
    <property type="entry name" value="DUF160"/>
    <property type="match status" value="1"/>
</dbReference>
<feature type="modified residue" description="N6-(pyridoxal phosphate)lysine" evidence="12">
    <location>
        <position position="317"/>
    </location>
</feature>
<feature type="binding site" evidence="11">
    <location>
        <position position="109"/>
    </location>
    <ligand>
        <name>[4Fe-4S] cluster</name>
        <dbReference type="ChEBI" id="CHEBI:49883"/>
        <note>4Fe-4S-S-AdoMet</note>
    </ligand>
</feature>
<feature type="binding site" evidence="11">
    <location>
        <position position="105"/>
    </location>
    <ligand>
        <name>[4Fe-4S] cluster</name>
        <dbReference type="ChEBI" id="CHEBI:49883"/>
        <note>4Fe-4S-S-AdoMet</note>
    </ligand>
</feature>
<dbReference type="SFLD" id="SFLDS00029">
    <property type="entry name" value="Radical_SAM"/>
    <property type="match status" value="1"/>
</dbReference>
<dbReference type="Proteomes" id="UP000247565">
    <property type="component" value="Unassembled WGS sequence"/>
</dbReference>
<evidence type="ECO:0000256" key="10">
    <source>
        <dbReference type="ARBA" id="ARBA00023235"/>
    </source>
</evidence>
<keyword evidence="6 11" id="KW-0479">Metal-binding</keyword>
<evidence type="ECO:0000259" key="13">
    <source>
        <dbReference type="PROSITE" id="PS51918"/>
    </source>
</evidence>
<dbReference type="InterPro" id="IPR013785">
    <property type="entry name" value="Aldolase_TIM"/>
</dbReference>
<evidence type="ECO:0000256" key="8">
    <source>
        <dbReference type="ARBA" id="ARBA00023004"/>
    </source>
</evidence>
<feature type="binding site" evidence="11">
    <location>
        <position position="112"/>
    </location>
    <ligand>
        <name>[4Fe-4S] cluster</name>
        <dbReference type="ChEBI" id="CHEBI:49883"/>
        <note>4Fe-4S-S-AdoMet</note>
    </ligand>
</feature>
<evidence type="ECO:0000313" key="15">
    <source>
        <dbReference type="Proteomes" id="UP000247565"/>
    </source>
</evidence>
<dbReference type="InterPro" id="IPR058240">
    <property type="entry name" value="rSAM_sf"/>
</dbReference>
<keyword evidence="7 12" id="KW-0663">Pyridoxal phosphate</keyword>